<gene>
    <name evidence="5" type="ORF">CYLTODRAFT_493630</name>
</gene>
<dbReference type="Pfam" id="PF23153">
    <property type="entry name" value="Aip3p_Bud6_N"/>
    <property type="match status" value="1"/>
</dbReference>
<dbReference type="SMART" id="SM00806">
    <property type="entry name" value="AIP3"/>
    <property type="match status" value="1"/>
</dbReference>
<dbReference type="InterPro" id="IPR051825">
    <property type="entry name" value="SRCIN1"/>
</dbReference>
<dbReference type="GO" id="GO:0051286">
    <property type="term" value="C:cell tip"/>
    <property type="evidence" value="ECO:0007669"/>
    <property type="project" value="TreeGrafter"/>
</dbReference>
<feature type="region of interest" description="Disordered" evidence="3">
    <location>
        <begin position="912"/>
        <end position="943"/>
    </location>
</feature>
<accession>A0A0D7AZJ9</accession>
<feature type="compositionally biased region" description="Low complexity" evidence="3">
    <location>
        <begin position="375"/>
        <end position="390"/>
    </location>
</feature>
<reference evidence="5 6" key="1">
    <citation type="journal article" date="2015" name="Fungal Genet. Biol.">
        <title>Evolution of novel wood decay mechanisms in Agaricales revealed by the genome sequences of Fistulina hepatica and Cylindrobasidium torrendii.</title>
        <authorList>
            <person name="Floudas D."/>
            <person name="Held B.W."/>
            <person name="Riley R."/>
            <person name="Nagy L.G."/>
            <person name="Koehler G."/>
            <person name="Ransdell A.S."/>
            <person name="Younus H."/>
            <person name="Chow J."/>
            <person name="Chiniquy J."/>
            <person name="Lipzen A."/>
            <person name="Tritt A."/>
            <person name="Sun H."/>
            <person name="Haridas S."/>
            <person name="LaButti K."/>
            <person name="Ohm R.A."/>
            <person name="Kues U."/>
            <person name="Blanchette R.A."/>
            <person name="Grigoriev I.V."/>
            <person name="Minto R.E."/>
            <person name="Hibbett D.S."/>
        </authorList>
    </citation>
    <scope>NUCLEOTIDE SEQUENCE [LARGE SCALE GENOMIC DNA]</scope>
    <source>
        <strain evidence="5 6">FP15055 ss-10</strain>
    </source>
</reference>
<feature type="compositionally biased region" description="Pro residues" evidence="3">
    <location>
        <begin position="433"/>
        <end position="448"/>
    </location>
</feature>
<feature type="domain" description="Actin interacting protein 3 C-terminal" evidence="4">
    <location>
        <begin position="468"/>
        <end position="928"/>
    </location>
</feature>
<dbReference type="InterPro" id="IPR022782">
    <property type="entry name" value="AIP3-like_C"/>
</dbReference>
<proteinExistence type="predicted"/>
<evidence type="ECO:0000259" key="4">
    <source>
        <dbReference type="SMART" id="SM00806"/>
    </source>
</evidence>
<sequence>MSSRTPSGSSSSRRENGHSRTSSRSQSTNADSQPAVESSVTRLLMSIKLLLESLTHWSELKADEMRVSDVYVRLGNDFNAAVSAFGAFNIDMNELMNVPDDLRNVLEQCLAEDPSKENLEIYLPTVRSIITNLLQGLRRKQDLYRRVASDQRRESSATNHSNHTSHERTESRSSRVSRSQRSQESGSQRNMDTGDGGSRRSRRREPSHTNGDFVGGFSPQVVSPATIPEGEVTPETVHRRDRSTSQRVELEGPAPGPSSQVTEPPPNPQVPPNVTRYSLIDQPMIPPVLVEPSSPDPEMSNGTPRQSPAPSASTTSATPTPVPTPPPIPPDSPPGASPAIANSLAALKKSDALERRASKRFSTYTFSKMTGGSSGSTPTRPSRSQSNRRSMAASSALTPNELAVLTEVDDEGNPASATATRAARSITPDRRPPSIPPTPPLPKAPTPEPTIQLAPTAEEEEPTSITVFLQLGRDVKKVSMEPGLSLPSLRMLFMDRFSYSPGLENFPAIYIRDPSSGVQYELEDIDDIKEKSLLSLNIEPLDQIKQHIDSQMSALAQDIRDLRTTVAANAQRTSYIAPPSPIIAQPLAESTPRPTDKQFHSVARRLSRYVGSSAHPKSPTSPMPAIPQQMTGALQAQSTGSSVYSEYSARVVTDLKTQFDEVQNLRRDLGVMRQVYSQFVKQTKETLSTLRTQTHKVKDLASEGVGGSRAFIENGKKSLDSRTQTLLTDVEKLADTVEGLKADVLKRQVMPKPQILKNIKTDVDNASKELASIKEHIMMVKPMWKKTWQEELQNIVEEQQFLNHEEELLGDLLEDHKAIEEIFERVEKVINLRGSGKVAPRARSLRNIEEPSSNSGGLDPVLMAIRTTAPNTNARLKAIEENQKAREMELANRTDELHSELTDFVGQKKLKMTGGAEEAERVRQKRNDQTLKAMFAAPPPEGA</sequence>
<dbReference type="PANTHER" id="PTHR22741:SF10">
    <property type="entry name" value="COILED-COIL DOMAIN-CONTAINING PROTEIN CG32809"/>
    <property type="match status" value="1"/>
</dbReference>
<dbReference type="Pfam" id="PF03915">
    <property type="entry name" value="AIP3"/>
    <property type="match status" value="1"/>
</dbReference>
<feature type="region of interest" description="Disordered" evidence="3">
    <location>
        <begin position="610"/>
        <end position="634"/>
    </location>
</feature>
<protein>
    <submittedName>
        <fullName evidence="5">AIP3-domain-containing protein</fullName>
    </submittedName>
</protein>
<feature type="compositionally biased region" description="Basic and acidic residues" evidence="3">
    <location>
        <begin position="164"/>
        <end position="173"/>
    </location>
</feature>
<feature type="compositionally biased region" description="Low complexity" evidence="3">
    <location>
        <begin position="415"/>
        <end position="425"/>
    </location>
</feature>
<dbReference type="InterPro" id="IPR005613">
    <property type="entry name" value="AIP3_C"/>
</dbReference>
<dbReference type="AlphaFoldDB" id="A0A0D7AZJ9"/>
<organism evidence="5 6">
    <name type="scientific">Cylindrobasidium torrendii FP15055 ss-10</name>
    <dbReference type="NCBI Taxonomy" id="1314674"/>
    <lineage>
        <taxon>Eukaryota</taxon>
        <taxon>Fungi</taxon>
        <taxon>Dikarya</taxon>
        <taxon>Basidiomycota</taxon>
        <taxon>Agaricomycotina</taxon>
        <taxon>Agaricomycetes</taxon>
        <taxon>Agaricomycetidae</taxon>
        <taxon>Agaricales</taxon>
        <taxon>Marasmiineae</taxon>
        <taxon>Physalacriaceae</taxon>
        <taxon>Cylindrobasidium</taxon>
    </lineage>
</organism>
<keyword evidence="6" id="KW-1185">Reference proteome</keyword>
<evidence type="ECO:0000256" key="2">
    <source>
        <dbReference type="SAM" id="Coils"/>
    </source>
</evidence>
<keyword evidence="1 2" id="KW-0175">Coiled coil</keyword>
<dbReference type="Proteomes" id="UP000054007">
    <property type="component" value="Unassembled WGS sequence"/>
</dbReference>
<feature type="coiled-coil region" evidence="2">
    <location>
        <begin position="756"/>
        <end position="805"/>
    </location>
</feature>
<feature type="region of interest" description="Disordered" evidence="3">
    <location>
        <begin position="1"/>
        <end position="36"/>
    </location>
</feature>
<dbReference type="GO" id="GO:0030010">
    <property type="term" value="P:establishment of cell polarity"/>
    <property type="evidence" value="ECO:0007669"/>
    <property type="project" value="TreeGrafter"/>
</dbReference>
<feature type="compositionally biased region" description="Low complexity" evidence="3">
    <location>
        <begin position="1"/>
        <end position="11"/>
    </location>
</feature>
<evidence type="ECO:0000256" key="1">
    <source>
        <dbReference type="ARBA" id="ARBA00023054"/>
    </source>
</evidence>
<evidence type="ECO:0000313" key="6">
    <source>
        <dbReference type="Proteomes" id="UP000054007"/>
    </source>
</evidence>
<dbReference type="STRING" id="1314674.A0A0D7AZJ9"/>
<feature type="compositionally biased region" description="Basic and acidic residues" evidence="3">
    <location>
        <begin position="236"/>
        <end position="250"/>
    </location>
</feature>
<feature type="region of interest" description="Disordered" evidence="3">
    <location>
        <begin position="147"/>
        <end position="462"/>
    </location>
</feature>
<dbReference type="EMBL" id="KN880673">
    <property type="protein sequence ID" value="KIY63778.1"/>
    <property type="molecule type" value="Genomic_DNA"/>
</dbReference>
<feature type="compositionally biased region" description="Pro residues" evidence="3">
    <location>
        <begin position="320"/>
        <end position="336"/>
    </location>
</feature>
<evidence type="ECO:0000256" key="3">
    <source>
        <dbReference type="SAM" id="MobiDB-lite"/>
    </source>
</evidence>
<feature type="compositionally biased region" description="Low complexity" evidence="3">
    <location>
        <begin position="303"/>
        <end position="319"/>
    </location>
</feature>
<feature type="compositionally biased region" description="Polar residues" evidence="3">
    <location>
        <begin position="22"/>
        <end position="36"/>
    </location>
</feature>
<dbReference type="GO" id="GO:0005519">
    <property type="term" value="F:cytoskeletal regulatory protein binding"/>
    <property type="evidence" value="ECO:0007669"/>
    <property type="project" value="InterPro"/>
</dbReference>
<dbReference type="Gene3D" id="1.20.58.1540">
    <property type="entry name" value="Actin interacting protein 3, C-terminal domain"/>
    <property type="match status" value="1"/>
</dbReference>
<feature type="compositionally biased region" description="Basic and acidic residues" evidence="3">
    <location>
        <begin position="918"/>
        <end position="929"/>
    </location>
</feature>
<feature type="compositionally biased region" description="Low complexity" evidence="3">
    <location>
        <begin position="174"/>
        <end position="189"/>
    </location>
</feature>
<dbReference type="GO" id="GO:0005737">
    <property type="term" value="C:cytoplasm"/>
    <property type="evidence" value="ECO:0007669"/>
    <property type="project" value="TreeGrafter"/>
</dbReference>
<dbReference type="InterPro" id="IPR056279">
    <property type="entry name" value="Aip3p_Bud6_N"/>
</dbReference>
<evidence type="ECO:0000313" key="5">
    <source>
        <dbReference type="EMBL" id="KIY63778.1"/>
    </source>
</evidence>
<dbReference type="OrthoDB" id="783096at2759"/>
<name>A0A0D7AZJ9_9AGAR</name>
<dbReference type="PANTHER" id="PTHR22741">
    <property type="entry name" value="P140CAP/SNIP-RELATED"/>
    <property type="match status" value="1"/>
</dbReference>